<dbReference type="PATRIC" id="fig|320778.3.peg.256"/>
<dbReference type="InterPro" id="IPR036217">
    <property type="entry name" value="MethylDNA_cys_MeTrfase_DNAb"/>
</dbReference>
<dbReference type="AlphaFoldDB" id="A0A0J1HIH5"/>
<keyword evidence="5" id="KW-1185">Reference proteome</keyword>
<evidence type="ECO:0000259" key="2">
    <source>
        <dbReference type="Pfam" id="PF01035"/>
    </source>
</evidence>
<dbReference type="RefSeq" id="WP_047883364.1">
    <property type="nucleotide sequence ID" value="NZ_CP071325.1"/>
</dbReference>
<feature type="domain" description="Methylated-DNA-[protein]-cysteine S-methyltransferase DNA binding" evidence="2">
    <location>
        <begin position="73"/>
        <end position="150"/>
    </location>
</feature>
<accession>A0A0J1HIH5</accession>
<dbReference type="PANTHER" id="PTHR10815">
    <property type="entry name" value="METHYLATED-DNA--PROTEIN-CYSTEINE METHYLTRANSFERASE"/>
    <property type="match status" value="1"/>
</dbReference>
<keyword evidence="4" id="KW-0808">Transferase</keyword>
<dbReference type="InterPro" id="IPR036631">
    <property type="entry name" value="MGMT_N_sf"/>
</dbReference>
<keyword evidence="1" id="KW-0227">DNA damage</keyword>
<dbReference type="GO" id="GO:0006281">
    <property type="term" value="P:DNA repair"/>
    <property type="evidence" value="ECO:0007669"/>
    <property type="project" value="InterPro"/>
</dbReference>
<dbReference type="GO" id="GO:0003908">
    <property type="term" value="F:methylated-DNA-[protein]-cysteine S-methyltransferase activity"/>
    <property type="evidence" value="ECO:0007669"/>
    <property type="project" value="InterPro"/>
</dbReference>
<dbReference type="Gene3D" id="1.10.10.10">
    <property type="entry name" value="Winged helix-like DNA-binding domain superfamily/Winged helix DNA-binding domain"/>
    <property type="match status" value="1"/>
</dbReference>
<gene>
    <name evidence="4" type="ORF">ABT57_01230</name>
</gene>
<proteinExistence type="predicted"/>
<dbReference type="GO" id="GO:0032259">
    <property type="term" value="P:methylation"/>
    <property type="evidence" value="ECO:0007669"/>
    <property type="project" value="UniProtKB-KW"/>
</dbReference>
<dbReference type="CDD" id="cd06445">
    <property type="entry name" value="ATase"/>
    <property type="match status" value="1"/>
</dbReference>
<dbReference type="STRING" id="320778.ABT57_01230"/>
<dbReference type="PANTHER" id="PTHR10815:SF5">
    <property type="entry name" value="METHYLATED-DNA--PROTEIN-CYSTEINE METHYLTRANSFERASE"/>
    <property type="match status" value="1"/>
</dbReference>
<evidence type="ECO:0000256" key="1">
    <source>
        <dbReference type="ARBA" id="ARBA00022763"/>
    </source>
</evidence>
<evidence type="ECO:0000313" key="5">
    <source>
        <dbReference type="Proteomes" id="UP000035909"/>
    </source>
</evidence>
<dbReference type="Proteomes" id="UP000035909">
    <property type="component" value="Unassembled WGS sequence"/>
</dbReference>
<feature type="domain" description="Methylguanine DNA methyltransferase ribonuclease-like" evidence="3">
    <location>
        <begin position="1"/>
        <end position="69"/>
    </location>
</feature>
<dbReference type="NCBIfam" id="TIGR00589">
    <property type="entry name" value="ogt"/>
    <property type="match status" value="1"/>
</dbReference>
<dbReference type="InterPro" id="IPR008332">
    <property type="entry name" value="MethylG_MeTrfase_N"/>
</dbReference>
<organism evidence="4 5">
    <name type="scientific">Photobacterium ganghwense</name>
    <dbReference type="NCBI Taxonomy" id="320778"/>
    <lineage>
        <taxon>Bacteria</taxon>
        <taxon>Pseudomonadati</taxon>
        <taxon>Pseudomonadota</taxon>
        <taxon>Gammaproteobacteria</taxon>
        <taxon>Vibrionales</taxon>
        <taxon>Vibrionaceae</taxon>
        <taxon>Photobacterium</taxon>
    </lineage>
</organism>
<evidence type="ECO:0000259" key="3">
    <source>
        <dbReference type="Pfam" id="PF02870"/>
    </source>
</evidence>
<dbReference type="InterPro" id="IPR036388">
    <property type="entry name" value="WH-like_DNA-bd_sf"/>
</dbReference>
<dbReference type="SUPFAM" id="SSF53155">
    <property type="entry name" value="Methylated DNA-protein cysteine methyltransferase domain"/>
    <property type="match status" value="1"/>
</dbReference>
<dbReference type="EMBL" id="LDOU01000002">
    <property type="protein sequence ID" value="KLV11405.1"/>
    <property type="molecule type" value="Genomic_DNA"/>
</dbReference>
<dbReference type="InterPro" id="IPR014048">
    <property type="entry name" value="MethylDNA_cys_MeTrfase_DNA-bd"/>
</dbReference>
<dbReference type="Gene3D" id="3.30.160.70">
    <property type="entry name" value="Methylated DNA-protein cysteine methyltransferase domain"/>
    <property type="match status" value="1"/>
</dbReference>
<dbReference type="OrthoDB" id="9811249at2"/>
<comment type="caution">
    <text evidence="4">The sequence shown here is derived from an EMBL/GenBank/DDBJ whole genome shotgun (WGS) entry which is preliminary data.</text>
</comment>
<keyword evidence="4" id="KW-0489">Methyltransferase</keyword>
<reference evidence="4 5" key="1">
    <citation type="submission" date="2015-05" db="EMBL/GenBank/DDBJ databases">
        <title>Photobacterium galathea sp. nov.</title>
        <authorList>
            <person name="Machado H."/>
            <person name="Gram L."/>
        </authorList>
    </citation>
    <scope>NUCLEOTIDE SEQUENCE [LARGE SCALE GENOMIC DNA]</scope>
    <source>
        <strain evidence="4 5">DSM 22954</strain>
    </source>
</reference>
<dbReference type="Pfam" id="PF01035">
    <property type="entry name" value="DNA_binding_1"/>
    <property type="match status" value="1"/>
</dbReference>
<sequence>MYYDSINSVLGKIYLLADEQGLRQLILASDGFTPDSHWEHHPVFMAPYIKQLTEYLSGKRKTFTLPLAPQGTDFQRQVWQAISDIPFNHHRSYQELATRLNQPCAMMAVGMAKNVNPIPIIIPCHRVKYEHSKQCSCRYGKGFIDQLQALEKGEVSLI</sequence>
<protein>
    <submittedName>
        <fullName evidence="4">6-O-methylguanine DNA methyltransferase</fullName>
    </submittedName>
</protein>
<dbReference type="Pfam" id="PF02870">
    <property type="entry name" value="Methyltransf_1N"/>
    <property type="match status" value="1"/>
</dbReference>
<name>A0A0J1HIH5_9GAMM</name>
<dbReference type="SUPFAM" id="SSF46767">
    <property type="entry name" value="Methylated DNA-protein cysteine methyltransferase, C-terminal domain"/>
    <property type="match status" value="1"/>
</dbReference>
<evidence type="ECO:0000313" key="4">
    <source>
        <dbReference type="EMBL" id="KLV11405.1"/>
    </source>
</evidence>